<evidence type="ECO:0000313" key="2">
    <source>
        <dbReference type="Proteomes" id="UP001162501"/>
    </source>
</evidence>
<sequence>MSFWSNLPDLPLIQPLIHFQSGATEEQTHDFTESNEDQVVQAAAGPRHPVATRYPARRSPRLPPPPPPGRADPSRGRRVRCCHFCRAGRRQAVTLVPLPQPLRPAPANPHPRPGSRLPAPGPLPSPSPGAQRCSPIVRSPEPGLLGAPSRETRAGQGAWEPLTAVSRRSLLSRRRRCHRLPPWLQRRHLTTEVTHSPHLPNGPQPRPLPVSTAHGSGIGRHLDEGRKPSGKRPESD</sequence>
<gene>
    <name evidence="1" type="ORF">MRATA1EN3_LOCUS1615</name>
</gene>
<dbReference type="EMBL" id="OX596085">
    <property type="protein sequence ID" value="CAI9690402.1"/>
    <property type="molecule type" value="Genomic_DNA"/>
</dbReference>
<reference evidence="1" key="1">
    <citation type="submission" date="2023-05" db="EMBL/GenBank/DDBJ databases">
        <authorList>
            <consortium name="ELIXIR-Norway"/>
        </authorList>
    </citation>
    <scope>NUCLEOTIDE SEQUENCE</scope>
</reference>
<accession>A0ACB0DQ86</accession>
<evidence type="ECO:0000313" key="1">
    <source>
        <dbReference type="EMBL" id="CAI9690402.1"/>
    </source>
</evidence>
<name>A0ACB0DQ86_RANTA</name>
<protein>
    <submittedName>
        <fullName evidence="1">Uncharacterized protein</fullName>
    </submittedName>
</protein>
<dbReference type="Proteomes" id="UP001162501">
    <property type="component" value="Chromosome 1"/>
</dbReference>
<organism evidence="1 2">
    <name type="scientific">Rangifer tarandus platyrhynchus</name>
    <name type="common">Svalbard reindeer</name>
    <dbReference type="NCBI Taxonomy" id="3082113"/>
    <lineage>
        <taxon>Eukaryota</taxon>
        <taxon>Metazoa</taxon>
        <taxon>Chordata</taxon>
        <taxon>Craniata</taxon>
        <taxon>Vertebrata</taxon>
        <taxon>Euteleostomi</taxon>
        <taxon>Mammalia</taxon>
        <taxon>Eutheria</taxon>
        <taxon>Laurasiatheria</taxon>
        <taxon>Artiodactyla</taxon>
        <taxon>Ruminantia</taxon>
        <taxon>Pecora</taxon>
        <taxon>Cervidae</taxon>
        <taxon>Odocoileinae</taxon>
        <taxon>Rangifer</taxon>
    </lineage>
</organism>
<proteinExistence type="predicted"/>